<dbReference type="Proteomes" id="UP000553632">
    <property type="component" value="Unassembled WGS sequence"/>
</dbReference>
<accession>A0A7J6UKL6</accession>
<gene>
    <name evidence="1" type="ORF">FOZ63_024576</name>
</gene>
<organism evidence="1 2">
    <name type="scientific">Perkinsus olseni</name>
    <name type="common">Perkinsus atlanticus</name>
    <dbReference type="NCBI Taxonomy" id="32597"/>
    <lineage>
        <taxon>Eukaryota</taxon>
        <taxon>Sar</taxon>
        <taxon>Alveolata</taxon>
        <taxon>Perkinsozoa</taxon>
        <taxon>Perkinsea</taxon>
        <taxon>Perkinsida</taxon>
        <taxon>Perkinsidae</taxon>
        <taxon>Perkinsus</taxon>
    </lineage>
</organism>
<name>A0A7J6UKL6_PEROL</name>
<evidence type="ECO:0000313" key="2">
    <source>
        <dbReference type="Proteomes" id="UP000553632"/>
    </source>
</evidence>
<dbReference type="AlphaFoldDB" id="A0A7J6UKL6"/>
<feature type="non-terminal residue" evidence="1">
    <location>
        <position position="159"/>
    </location>
</feature>
<proteinExistence type="predicted"/>
<evidence type="ECO:0000313" key="1">
    <source>
        <dbReference type="EMBL" id="KAF4757840.1"/>
    </source>
</evidence>
<comment type="caution">
    <text evidence="1">The sequence shown here is derived from an EMBL/GenBank/DDBJ whole genome shotgun (WGS) entry which is preliminary data.</text>
</comment>
<feature type="non-terminal residue" evidence="1">
    <location>
        <position position="1"/>
    </location>
</feature>
<reference evidence="1 2" key="1">
    <citation type="submission" date="2020-04" db="EMBL/GenBank/DDBJ databases">
        <title>Perkinsus olseni comparative genomics.</title>
        <authorList>
            <person name="Bogema D.R."/>
        </authorList>
    </citation>
    <scope>NUCLEOTIDE SEQUENCE [LARGE SCALE GENOMIC DNA]</scope>
    <source>
        <strain evidence="1 2">ATCC PRA-207</strain>
    </source>
</reference>
<sequence>DSTDGGGELARGGSVELVAPSGTADVDLEKVSEFVVESQSKDGSTLVFGAALMAWVEHFRAGAALPTSAALSLEMGLVEWNSGVTVFKEATVAGPSWALVVPDTPMEEYVGVLSLNYEPKWSVRQWLLFVFHDVALHPGAEAVRETMFPRFWWPGSSGD</sequence>
<dbReference type="EMBL" id="JABANO010002167">
    <property type="protein sequence ID" value="KAF4757840.1"/>
    <property type="molecule type" value="Genomic_DNA"/>
</dbReference>
<protein>
    <submittedName>
        <fullName evidence="1">Uncharacterized protein</fullName>
    </submittedName>
</protein>
<keyword evidence="2" id="KW-1185">Reference proteome</keyword>